<accession>A0A6B9ZBX4</accession>
<reference evidence="2 3" key="1">
    <citation type="submission" date="2020-01" db="EMBL/GenBank/DDBJ databases">
        <title>Complete genome sequence of Chitinophaga sp. H33E-04 isolated from quinoa roots.</title>
        <authorList>
            <person name="Weon H.-Y."/>
            <person name="Lee S.A."/>
        </authorList>
    </citation>
    <scope>NUCLEOTIDE SEQUENCE [LARGE SCALE GENOMIC DNA]</scope>
    <source>
        <strain evidence="2 3">H33E-04</strain>
    </source>
</reference>
<dbReference type="Proteomes" id="UP000476411">
    <property type="component" value="Chromosome"/>
</dbReference>
<keyword evidence="3" id="KW-1185">Reference proteome</keyword>
<dbReference type="Pfam" id="PF12695">
    <property type="entry name" value="Abhydrolase_5"/>
    <property type="match status" value="1"/>
</dbReference>
<dbReference type="GO" id="GO:0016787">
    <property type="term" value="F:hydrolase activity"/>
    <property type="evidence" value="ECO:0007669"/>
    <property type="project" value="UniProtKB-KW"/>
</dbReference>
<dbReference type="Gene3D" id="3.40.50.1820">
    <property type="entry name" value="alpha/beta hydrolase"/>
    <property type="match status" value="1"/>
</dbReference>
<evidence type="ECO:0000313" key="3">
    <source>
        <dbReference type="Proteomes" id="UP000476411"/>
    </source>
</evidence>
<name>A0A6B9ZBX4_9BACT</name>
<dbReference type="RefSeq" id="WP_162331535.1">
    <property type="nucleotide sequence ID" value="NZ_CP048113.1"/>
</dbReference>
<evidence type="ECO:0000259" key="1">
    <source>
        <dbReference type="Pfam" id="PF12695"/>
    </source>
</evidence>
<proteinExistence type="predicted"/>
<dbReference type="InterPro" id="IPR029058">
    <property type="entry name" value="AB_hydrolase_fold"/>
</dbReference>
<protein>
    <submittedName>
        <fullName evidence="2">Alpha/beta hydrolase</fullName>
    </submittedName>
</protein>
<dbReference type="EMBL" id="CP048113">
    <property type="protein sequence ID" value="QHS59840.1"/>
    <property type="molecule type" value="Genomic_DNA"/>
</dbReference>
<sequence length="243" mass="27052">MTRKWTFKKILKTIWVTAGLLFTLWLAYAVQAHNVPKEDLQSSPAVSVYQEDQFYLFAPATPSRKILFFYPGALVDPVAYVPLCRKIADSGMKVYLIKMPWRLATRGYTIPKELGLIADTSLTYILAGHSQGAKMAAQFVYENPGVIDKLILIASSHPRDISIADSNIPVMKIWGDKDGVADEKSIMANKAKLPATTQFVHIAGANHAQFGYYGFQLNDNRATISREAQQAATLQHMLAFIGR</sequence>
<dbReference type="InterPro" id="IPR029059">
    <property type="entry name" value="AB_hydrolase_5"/>
</dbReference>
<evidence type="ECO:0000313" key="2">
    <source>
        <dbReference type="EMBL" id="QHS59840.1"/>
    </source>
</evidence>
<keyword evidence="2" id="KW-0378">Hydrolase</keyword>
<feature type="domain" description="Alpha/beta hydrolase fold-5" evidence="1">
    <location>
        <begin position="67"/>
        <end position="230"/>
    </location>
</feature>
<gene>
    <name evidence="2" type="ORF">GWR21_09630</name>
</gene>
<dbReference type="SUPFAM" id="SSF53474">
    <property type="entry name" value="alpha/beta-Hydrolases"/>
    <property type="match status" value="1"/>
</dbReference>
<dbReference type="AlphaFoldDB" id="A0A6B9ZBX4"/>
<organism evidence="2 3">
    <name type="scientific">Chitinophaga agri</name>
    <dbReference type="NCBI Taxonomy" id="2703787"/>
    <lineage>
        <taxon>Bacteria</taxon>
        <taxon>Pseudomonadati</taxon>
        <taxon>Bacteroidota</taxon>
        <taxon>Chitinophagia</taxon>
        <taxon>Chitinophagales</taxon>
        <taxon>Chitinophagaceae</taxon>
        <taxon>Chitinophaga</taxon>
    </lineage>
</organism>
<dbReference type="KEGG" id="chih:GWR21_09630"/>